<dbReference type="Proteomes" id="UP001303046">
    <property type="component" value="Unassembled WGS sequence"/>
</dbReference>
<name>A0ABR1D628_NECAM</name>
<dbReference type="CDD" id="cd00105">
    <property type="entry name" value="KH-I"/>
    <property type="match status" value="1"/>
</dbReference>
<keyword evidence="1" id="KW-0694">RNA-binding</keyword>
<comment type="caution">
    <text evidence="4">The sequence shown here is derived from an EMBL/GenBank/DDBJ whole genome shotgun (WGS) entry which is preliminary data.</text>
</comment>
<evidence type="ECO:0000256" key="1">
    <source>
        <dbReference type="PROSITE-ProRule" id="PRU00117"/>
    </source>
</evidence>
<dbReference type="Gene3D" id="3.30.1370.10">
    <property type="entry name" value="K Homology domain, type 1"/>
    <property type="match status" value="1"/>
</dbReference>
<dbReference type="PROSITE" id="PS50084">
    <property type="entry name" value="KH_TYPE_1"/>
    <property type="match status" value="1"/>
</dbReference>
<evidence type="ECO:0000256" key="2">
    <source>
        <dbReference type="SAM" id="MobiDB-lite"/>
    </source>
</evidence>
<evidence type="ECO:0000259" key="3">
    <source>
        <dbReference type="SMART" id="SM00322"/>
    </source>
</evidence>
<dbReference type="InterPro" id="IPR036612">
    <property type="entry name" value="KH_dom_type_1_sf"/>
</dbReference>
<evidence type="ECO:0000313" key="4">
    <source>
        <dbReference type="EMBL" id="KAK6745531.1"/>
    </source>
</evidence>
<reference evidence="4 5" key="1">
    <citation type="submission" date="2023-08" db="EMBL/GenBank/DDBJ databases">
        <title>A Necator americanus chromosomal reference genome.</title>
        <authorList>
            <person name="Ilik V."/>
            <person name="Petrzelkova K.J."/>
            <person name="Pardy F."/>
            <person name="Fuh T."/>
            <person name="Niatou-Singa F.S."/>
            <person name="Gouil Q."/>
            <person name="Baker L."/>
            <person name="Ritchie M.E."/>
            <person name="Jex A.R."/>
            <person name="Gazzola D."/>
            <person name="Li H."/>
            <person name="Toshio Fujiwara R."/>
            <person name="Zhan B."/>
            <person name="Aroian R.V."/>
            <person name="Pafco B."/>
            <person name="Schwarz E.M."/>
        </authorList>
    </citation>
    <scope>NUCLEOTIDE SEQUENCE [LARGE SCALE GENOMIC DNA]</scope>
    <source>
        <strain evidence="4 5">Aroian</strain>
        <tissue evidence="4">Whole animal</tissue>
    </source>
</reference>
<dbReference type="InterPro" id="IPR004087">
    <property type="entry name" value="KH_dom"/>
</dbReference>
<dbReference type="SUPFAM" id="SSF54791">
    <property type="entry name" value="Eukaryotic type KH-domain (KH-domain type I)"/>
    <property type="match status" value="1"/>
</dbReference>
<accession>A0ABR1D628</accession>
<feature type="compositionally biased region" description="Low complexity" evidence="2">
    <location>
        <begin position="229"/>
        <end position="258"/>
    </location>
</feature>
<keyword evidence="5" id="KW-1185">Reference proteome</keyword>
<feature type="compositionally biased region" description="Polar residues" evidence="2">
    <location>
        <begin position="192"/>
        <end position="205"/>
    </location>
</feature>
<feature type="region of interest" description="Disordered" evidence="2">
    <location>
        <begin position="186"/>
        <end position="283"/>
    </location>
</feature>
<gene>
    <name evidence="4" type="primary">Necator_chrIII.g12714</name>
    <name evidence="4" type="ORF">RB195_011947</name>
</gene>
<evidence type="ECO:0000313" key="5">
    <source>
        <dbReference type="Proteomes" id="UP001303046"/>
    </source>
</evidence>
<dbReference type="InterPro" id="IPR004088">
    <property type="entry name" value="KH_dom_type_1"/>
</dbReference>
<organism evidence="4 5">
    <name type="scientific">Necator americanus</name>
    <name type="common">Human hookworm</name>
    <dbReference type="NCBI Taxonomy" id="51031"/>
    <lineage>
        <taxon>Eukaryota</taxon>
        <taxon>Metazoa</taxon>
        <taxon>Ecdysozoa</taxon>
        <taxon>Nematoda</taxon>
        <taxon>Chromadorea</taxon>
        <taxon>Rhabditida</taxon>
        <taxon>Rhabditina</taxon>
        <taxon>Rhabditomorpha</taxon>
        <taxon>Strongyloidea</taxon>
        <taxon>Ancylostomatidae</taxon>
        <taxon>Bunostominae</taxon>
        <taxon>Necator</taxon>
    </lineage>
</organism>
<dbReference type="SMART" id="SM00322">
    <property type="entry name" value="KH"/>
    <property type="match status" value="1"/>
</dbReference>
<dbReference type="EMBL" id="JAVFWL010000003">
    <property type="protein sequence ID" value="KAK6745531.1"/>
    <property type="molecule type" value="Genomic_DNA"/>
</dbReference>
<proteinExistence type="predicted"/>
<dbReference type="Pfam" id="PF00013">
    <property type="entry name" value="KH_1"/>
    <property type="match status" value="1"/>
</dbReference>
<protein>
    <recommendedName>
        <fullName evidence="3">K Homology domain-containing protein</fullName>
    </recommendedName>
</protein>
<sequence>MCQMLPTIPSMYSSLSESTVLSSADTKPARVFTFFEASKEFLQFLSARTGMHETLLYEDTLGVDIKVETNGFSVTHPPDVPVKPIEMGLKKLFFDVEFTKCLRLSTLTLRCPSSQELSLSPAQYALLHENKLAITRSAGLADILMDHDGRSCMFGTNESVIKGRLAVKRMFNENCLGPFHFKPSVTGEIRDQNNNNIVNVDSEATSTDKKTSEEGLTTDISHPPAVVPGTVSTSNSENSNSQSSSVGRGQSIGQSGSTNSFDNEAQLPCPAIAPTTPQTPSAVLKEQRKSIRFFVGMSDAPRLIGSRGANKRRIEQLTGCNILLHTEKKEHGEFPVEVFSSSVKRCEMARQHILSFLSSGYATVDEASASLSGVKNKDVRVRPKVHLDISPKKLPKRHAD</sequence>
<feature type="domain" description="K Homology" evidence="3">
    <location>
        <begin position="287"/>
        <end position="358"/>
    </location>
</feature>